<dbReference type="Proteomes" id="UP000236291">
    <property type="component" value="Unassembled WGS sequence"/>
</dbReference>
<feature type="non-terminal residue" evidence="2">
    <location>
        <position position="225"/>
    </location>
</feature>
<dbReference type="PANTHER" id="PTHR36617:SF16">
    <property type="entry name" value="OS04G0516500 PROTEIN"/>
    <property type="match status" value="1"/>
</dbReference>
<feature type="domain" description="Reverse transcriptase zinc-binding" evidence="1">
    <location>
        <begin position="166"/>
        <end position="225"/>
    </location>
</feature>
<dbReference type="Pfam" id="PF13966">
    <property type="entry name" value="zf-RVT"/>
    <property type="match status" value="1"/>
</dbReference>
<dbReference type="PANTHER" id="PTHR36617">
    <property type="entry name" value="PROTEIN, PUTATIVE-RELATED"/>
    <property type="match status" value="1"/>
</dbReference>
<reference evidence="2 3" key="2">
    <citation type="journal article" date="2017" name="Front. Plant Sci.">
        <title>Gene Classification and Mining of Molecular Markers Useful in Red Clover (Trifolium pratense) Breeding.</title>
        <authorList>
            <person name="Istvanek J."/>
            <person name="Dluhosova J."/>
            <person name="Dluhos P."/>
            <person name="Patkova L."/>
            <person name="Nedelnik J."/>
            <person name="Repkova J."/>
        </authorList>
    </citation>
    <scope>NUCLEOTIDE SEQUENCE [LARGE SCALE GENOMIC DNA]</scope>
    <source>
        <strain evidence="3">cv. Tatra</strain>
        <tissue evidence="2">Young leaves</tissue>
    </source>
</reference>
<sequence>MSKWKWRFLNDNDAIWAALLRYRYGKLSSAVMTSRALEGRDLSSLWWRDIINRGSVLSDCGFSSNISCRVGNGNNIEFWNFKWFGSQAFNSLFPDLFAKEVNKLATVSERMGREGAVSLCSWRWNGLLNETEQQQVLELQGLLAGFILSDTEPDRWWWLPDRNGMFSVKSCYSFLSSSTQVLMREANETEALFRLWKSDVPSKINVFGWRLLLNRLPTRMALHRR</sequence>
<reference evidence="2 3" key="1">
    <citation type="journal article" date="2014" name="Am. J. Bot.">
        <title>Genome assembly and annotation for red clover (Trifolium pratense; Fabaceae).</title>
        <authorList>
            <person name="Istvanek J."/>
            <person name="Jaros M."/>
            <person name="Krenek A."/>
            <person name="Repkova J."/>
        </authorList>
    </citation>
    <scope>NUCLEOTIDE SEQUENCE [LARGE SCALE GENOMIC DNA]</scope>
    <source>
        <strain evidence="3">cv. Tatra</strain>
        <tissue evidence="2">Young leaves</tissue>
    </source>
</reference>
<gene>
    <name evidence="2" type="ORF">L195_g055533</name>
</gene>
<accession>A0A2K3KLV1</accession>
<evidence type="ECO:0000313" key="3">
    <source>
        <dbReference type="Proteomes" id="UP000236291"/>
    </source>
</evidence>
<evidence type="ECO:0000259" key="1">
    <source>
        <dbReference type="Pfam" id="PF13966"/>
    </source>
</evidence>
<name>A0A2K3KLV1_TRIPR</name>
<dbReference type="AlphaFoldDB" id="A0A2K3KLV1"/>
<evidence type="ECO:0000313" key="2">
    <source>
        <dbReference type="EMBL" id="PNX67260.1"/>
    </source>
</evidence>
<dbReference type="ExpressionAtlas" id="A0A2K3KLV1">
    <property type="expression patterns" value="baseline"/>
</dbReference>
<dbReference type="EMBL" id="ASHM01101511">
    <property type="protein sequence ID" value="PNX67260.1"/>
    <property type="molecule type" value="Genomic_DNA"/>
</dbReference>
<dbReference type="STRING" id="57577.A0A2K3KLV1"/>
<dbReference type="InterPro" id="IPR026960">
    <property type="entry name" value="RVT-Znf"/>
</dbReference>
<comment type="caution">
    <text evidence="2">The sequence shown here is derived from an EMBL/GenBank/DDBJ whole genome shotgun (WGS) entry which is preliminary data.</text>
</comment>
<protein>
    <submittedName>
        <fullName evidence="2">Ribonuclease H</fullName>
    </submittedName>
</protein>
<proteinExistence type="predicted"/>
<organism evidence="2 3">
    <name type="scientific">Trifolium pratense</name>
    <name type="common">Red clover</name>
    <dbReference type="NCBI Taxonomy" id="57577"/>
    <lineage>
        <taxon>Eukaryota</taxon>
        <taxon>Viridiplantae</taxon>
        <taxon>Streptophyta</taxon>
        <taxon>Embryophyta</taxon>
        <taxon>Tracheophyta</taxon>
        <taxon>Spermatophyta</taxon>
        <taxon>Magnoliopsida</taxon>
        <taxon>eudicotyledons</taxon>
        <taxon>Gunneridae</taxon>
        <taxon>Pentapetalae</taxon>
        <taxon>rosids</taxon>
        <taxon>fabids</taxon>
        <taxon>Fabales</taxon>
        <taxon>Fabaceae</taxon>
        <taxon>Papilionoideae</taxon>
        <taxon>50 kb inversion clade</taxon>
        <taxon>NPAAA clade</taxon>
        <taxon>Hologalegina</taxon>
        <taxon>IRL clade</taxon>
        <taxon>Trifolieae</taxon>
        <taxon>Trifolium</taxon>
    </lineage>
</organism>